<keyword evidence="2" id="KW-1185">Reference proteome</keyword>
<name>A0A183J8Z6_9BILA</name>
<reference evidence="1 2" key="2">
    <citation type="submission" date="2018-11" db="EMBL/GenBank/DDBJ databases">
        <authorList>
            <consortium name="Pathogen Informatics"/>
        </authorList>
    </citation>
    <scope>NUCLEOTIDE SEQUENCE [LARGE SCALE GENOMIC DNA]</scope>
</reference>
<evidence type="ECO:0000313" key="1">
    <source>
        <dbReference type="EMBL" id="VDP47487.1"/>
    </source>
</evidence>
<accession>A0A183J8Z6</accession>
<gene>
    <name evidence="1" type="ORF">SBAD_LOCUS12344</name>
</gene>
<evidence type="ECO:0000313" key="3">
    <source>
        <dbReference type="WBParaSite" id="SBAD_0001275001-mRNA-1"/>
    </source>
</evidence>
<reference evidence="3" key="1">
    <citation type="submission" date="2016-06" db="UniProtKB">
        <authorList>
            <consortium name="WormBaseParasite"/>
        </authorList>
    </citation>
    <scope>IDENTIFICATION</scope>
</reference>
<dbReference type="WBParaSite" id="SBAD_0001275001-mRNA-1">
    <property type="protein sequence ID" value="SBAD_0001275001-mRNA-1"/>
    <property type="gene ID" value="SBAD_0001275001"/>
</dbReference>
<dbReference type="AlphaFoldDB" id="A0A183J8Z6"/>
<dbReference type="Proteomes" id="UP000270296">
    <property type="component" value="Unassembled WGS sequence"/>
</dbReference>
<sequence>MVESHLLQDRMKKFDLLACQTTFEYLLVRFLACYWFVFRDGLSVDAVSVERRRRFSNAPGRRFSAMSSSLMDDRLACLGLGSESQAPNLVLCPNDANGDLEDDDLPNGCRQ</sequence>
<proteinExistence type="predicted"/>
<organism evidence="3">
    <name type="scientific">Soboliphyme baturini</name>
    <dbReference type="NCBI Taxonomy" id="241478"/>
    <lineage>
        <taxon>Eukaryota</taxon>
        <taxon>Metazoa</taxon>
        <taxon>Ecdysozoa</taxon>
        <taxon>Nematoda</taxon>
        <taxon>Enoplea</taxon>
        <taxon>Dorylaimia</taxon>
        <taxon>Dioctophymatida</taxon>
        <taxon>Dioctophymatoidea</taxon>
        <taxon>Soboliphymatidae</taxon>
        <taxon>Soboliphyme</taxon>
    </lineage>
</organism>
<evidence type="ECO:0000313" key="2">
    <source>
        <dbReference type="Proteomes" id="UP000270296"/>
    </source>
</evidence>
<protein>
    <submittedName>
        <fullName evidence="1 3">Uncharacterized protein</fullName>
    </submittedName>
</protein>
<dbReference type="EMBL" id="UZAM01017516">
    <property type="protein sequence ID" value="VDP47487.1"/>
    <property type="molecule type" value="Genomic_DNA"/>
</dbReference>